<dbReference type="GO" id="GO:0051453">
    <property type="term" value="P:regulation of intracellular pH"/>
    <property type="evidence" value="ECO:0007669"/>
    <property type="project" value="TreeGrafter"/>
</dbReference>
<comment type="similarity">
    <text evidence="10">Belongs to the monovalent cation:proton antiporter 1 (CPA1) transporter (TC 2.A.36) family.</text>
</comment>
<accession>A0A8J3PPV8</accession>
<name>A0A8J3PPV8_9ACTN</name>
<evidence type="ECO:0000256" key="4">
    <source>
        <dbReference type="ARBA" id="ARBA00022692"/>
    </source>
</evidence>
<comment type="caution">
    <text evidence="10">Lacks conserved residue(s) required for the propagation of feature annotation.</text>
</comment>
<evidence type="ECO:0000259" key="11">
    <source>
        <dbReference type="Pfam" id="PF00999"/>
    </source>
</evidence>
<dbReference type="NCBIfam" id="TIGR00831">
    <property type="entry name" value="a_cpa1"/>
    <property type="match status" value="1"/>
</dbReference>
<dbReference type="GO" id="GO:0015385">
    <property type="term" value="F:sodium:proton antiporter activity"/>
    <property type="evidence" value="ECO:0007669"/>
    <property type="project" value="InterPro"/>
</dbReference>
<sequence length="528" mass="56901">MLGLELVVVLGIAVLLGSMAAHRYGIPAPVFLLLIGVLLGFMPMLGAIRLPPVVVLLLFLPALLYWESLSTSLREIRSNLVLVAVVTVGLVIATAAAVAAVAHALGMPWTSAWVLGGAIAPTDAAAMAALARNLPRRLVHILRAESLINDGTALVIYSLAVEIAVGQQRPQPAHILGLFLLSYAGGAAAGLVTAWLSVRVRRLLDAPLLENTVSLMTPFTAFLLAELIHASGVLAVVVCGLALSQVGPRVVRADTRTQSFAFWSLSTFALNAALFVLVGLQLPTVVRDLLSTRLRSAVAGVAVVSAVILGVRFACLLAAGHLQRWLDRLTGRPTREIYASDWVIGSMAGFRGAVSLAAALAIPERLHSGAPFPFRDTIIFVTAGVIVVTLLLQGSVLPLVVRRTRAVADTTLEDERHLAETVATEEALAAMDKIAADRGIDRRVVDRMRTEYEKHLRVLRAHGDEKDPNPGRCAEADFRSLRLGLLNRKRQTVVRLRDEQRIDDTALRQIQAQLDAEEIRLSRRDLPE</sequence>
<keyword evidence="8 10" id="KW-0472">Membrane</keyword>
<dbReference type="Pfam" id="PF00999">
    <property type="entry name" value="Na_H_Exchanger"/>
    <property type="match status" value="1"/>
</dbReference>
<dbReference type="GO" id="GO:0005886">
    <property type="term" value="C:plasma membrane"/>
    <property type="evidence" value="ECO:0007669"/>
    <property type="project" value="UniProtKB-SubCell"/>
</dbReference>
<organism evidence="12 13">
    <name type="scientific">Planosporangium flavigriseum</name>
    <dbReference type="NCBI Taxonomy" id="373681"/>
    <lineage>
        <taxon>Bacteria</taxon>
        <taxon>Bacillati</taxon>
        <taxon>Actinomycetota</taxon>
        <taxon>Actinomycetes</taxon>
        <taxon>Micromonosporales</taxon>
        <taxon>Micromonosporaceae</taxon>
        <taxon>Planosporangium</taxon>
    </lineage>
</organism>
<evidence type="ECO:0000256" key="10">
    <source>
        <dbReference type="RuleBase" id="RU366002"/>
    </source>
</evidence>
<feature type="domain" description="Cation/H+ exchanger transmembrane" evidence="11">
    <location>
        <begin position="13"/>
        <end position="402"/>
    </location>
</feature>
<dbReference type="PANTHER" id="PTHR10110">
    <property type="entry name" value="SODIUM/HYDROGEN EXCHANGER"/>
    <property type="match status" value="1"/>
</dbReference>
<evidence type="ECO:0000256" key="7">
    <source>
        <dbReference type="ARBA" id="ARBA00023065"/>
    </source>
</evidence>
<keyword evidence="2 10" id="KW-0813">Transport</keyword>
<feature type="transmembrane region" description="Helical" evidence="10">
    <location>
        <begin position="30"/>
        <end position="60"/>
    </location>
</feature>
<dbReference type="Gene3D" id="1.20.1530.20">
    <property type="match status" value="1"/>
</dbReference>
<evidence type="ECO:0000256" key="9">
    <source>
        <dbReference type="ARBA" id="ARBA00023201"/>
    </source>
</evidence>
<evidence type="ECO:0000313" key="12">
    <source>
        <dbReference type="EMBL" id="GIG76774.1"/>
    </source>
</evidence>
<feature type="transmembrane region" description="Helical" evidence="10">
    <location>
        <begin position="260"/>
        <end position="280"/>
    </location>
</feature>
<feature type="transmembrane region" description="Helical" evidence="10">
    <location>
        <begin position="111"/>
        <end position="131"/>
    </location>
</feature>
<evidence type="ECO:0000256" key="3">
    <source>
        <dbReference type="ARBA" id="ARBA00022475"/>
    </source>
</evidence>
<keyword evidence="13" id="KW-1185">Reference proteome</keyword>
<evidence type="ECO:0000256" key="6">
    <source>
        <dbReference type="ARBA" id="ARBA00023053"/>
    </source>
</evidence>
<evidence type="ECO:0000313" key="13">
    <source>
        <dbReference type="Proteomes" id="UP000653674"/>
    </source>
</evidence>
<evidence type="ECO:0000256" key="8">
    <source>
        <dbReference type="ARBA" id="ARBA00023136"/>
    </source>
</evidence>
<gene>
    <name evidence="12" type="ORF">Pfl04_51780</name>
</gene>
<dbReference type="RefSeq" id="WP_168078588.1">
    <property type="nucleotide sequence ID" value="NZ_BAAAQJ010000004.1"/>
</dbReference>
<dbReference type="Proteomes" id="UP000653674">
    <property type="component" value="Unassembled WGS sequence"/>
</dbReference>
<keyword evidence="9 10" id="KW-0739">Sodium transport</keyword>
<dbReference type="InterPro" id="IPR038770">
    <property type="entry name" value="Na+/solute_symporter_sf"/>
</dbReference>
<evidence type="ECO:0000256" key="2">
    <source>
        <dbReference type="ARBA" id="ARBA00022448"/>
    </source>
</evidence>
<dbReference type="AlphaFoldDB" id="A0A8J3PPV8"/>
<keyword evidence="3 10" id="KW-1003">Cell membrane</keyword>
<proteinExistence type="inferred from homology"/>
<protein>
    <submittedName>
        <fullName evidence="12">Putative Na(+)/H(+) exchanger</fullName>
    </submittedName>
</protein>
<feature type="transmembrane region" description="Helical" evidence="10">
    <location>
        <begin position="218"/>
        <end position="239"/>
    </location>
</feature>
<dbReference type="GO" id="GO:0098719">
    <property type="term" value="P:sodium ion import across plasma membrane"/>
    <property type="evidence" value="ECO:0007669"/>
    <property type="project" value="TreeGrafter"/>
</dbReference>
<comment type="subcellular location">
    <subcellularLocation>
        <location evidence="1 10">Cell membrane</location>
        <topology evidence="1 10">Multi-pass membrane protein</topology>
    </subcellularLocation>
</comment>
<keyword evidence="4 10" id="KW-0812">Transmembrane</keyword>
<dbReference type="InterPro" id="IPR018422">
    <property type="entry name" value="Cation/H_exchanger_CPA1"/>
</dbReference>
<feature type="transmembrane region" description="Helical" evidence="10">
    <location>
        <begin position="300"/>
        <end position="322"/>
    </location>
</feature>
<evidence type="ECO:0000256" key="5">
    <source>
        <dbReference type="ARBA" id="ARBA00022989"/>
    </source>
</evidence>
<dbReference type="PANTHER" id="PTHR10110:SF86">
    <property type="entry name" value="SODIUM_HYDROGEN EXCHANGER 7"/>
    <property type="match status" value="1"/>
</dbReference>
<comment type="function">
    <text evidence="10">Na(+)/H(+) antiporter that extrudes sodium in exchange for external protons.</text>
</comment>
<keyword evidence="5 10" id="KW-1133">Transmembrane helix</keyword>
<dbReference type="InterPro" id="IPR006153">
    <property type="entry name" value="Cation/H_exchanger_TM"/>
</dbReference>
<comment type="caution">
    <text evidence="12">The sequence shown here is derived from an EMBL/GenBank/DDBJ whole genome shotgun (WGS) entry which is preliminary data.</text>
</comment>
<keyword evidence="10" id="KW-0050">Antiport</keyword>
<dbReference type="EMBL" id="BONU01000079">
    <property type="protein sequence ID" value="GIG76774.1"/>
    <property type="molecule type" value="Genomic_DNA"/>
</dbReference>
<reference evidence="12" key="1">
    <citation type="submission" date="2021-01" db="EMBL/GenBank/DDBJ databases">
        <title>Whole genome shotgun sequence of Planosporangium flavigriseum NBRC 105377.</title>
        <authorList>
            <person name="Komaki H."/>
            <person name="Tamura T."/>
        </authorList>
    </citation>
    <scope>NUCLEOTIDE SEQUENCE</scope>
    <source>
        <strain evidence="12">NBRC 105377</strain>
    </source>
</reference>
<evidence type="ECO:0000256" key="1">
    <source>
        <dbReference type="ARBA" id="ARBA00004651"/>
    </source>
</evidence>
<feature type="transmembrane region" description="Helical" evidence="10">
    <location>
        <begin position="175"/>
        <end position="198"/>
    </location>
</feature>
<dbReference type="InterPro" id="IPR004705">
    <property type="entry name" value="Cation/H_exchanger_CPA1_bac"/>
</dbReference>
<keyword evidence="6 10" id="KW-0915">Sodium</keyword>
<dbReference type="GO" id="GO:0015386">
    <property type="term" value="F:potassium:proton antiporter activity"/>
    <property type="evidence" value="ECO:0007669"/>
    <property type="project" value="TreeGrafter"/>
</dbReference>
<keyword evidence="7 10" id="KW-0406">Ion transport</keyword>
<feature type="transmembrane region" description="Helical" evidence="10">
    <location>
        <begin position="80"/>
        <end position="105"/>
    </location>
</feature>
<feature type="transmembrane region" description="Helical" evidence="10">
    <location>
        <begin position="377"/>
        <end position="401"/>
    </location>
</feature>
<feature type="transmembrane region" description="Helical" evidence="10">
    <location>
        <begin position="342"/>
        <end position="362"/>
    </location>
</feature>